<dbReference type="Gene3D" id="3.30.1330.120">
    <property type="entry name" value="2-methylcitrate dehydratase PrpD"/>
    <property type="match status" value="1"/>
</dbReference>
<evidence type="ECO:0000259" key="4">
    <source>
        <dbReference type="Pfam" id="PF19305"/>
    </source>
</evidence>
<dbReference type="InterPro" id="IPR005656">
    <property type="entry name" value="MmgE_PrpD"/>
</dbReference>
<dbReference type="InterPro" id="IPR042183">
    <property type="entry name" value="MmgE/PrpD_sf_1"/>
</dbReference>
<dbReference type="NCBIfam" id="NF006943">
    <property type="entry name" value="PRK09425.1"/>
    <property type="match status" value="1"/>
</dbReference>
<dbReference type="InterPro" id="IPR042188">
    <property type="entry name" value="MmgE/PrpD_sf_2"/>
</dbReference>
<dbReference type="InterPro" id="IPR045337">
    <property type="entry name" value="MmgE_PrpD_C"/>
</dbReference>
<evidence type="ECO:0000259" key="3">
    <source>
        <dbReference type="Pfam" id="PF03972"/>
    </source>
</evidence>
<dbReference type="OrthoDB" id="10055203at2759"/>
<evidence type="ECO:0000313" key="5">
    <source>
        <dbReference type="EMBL" id="KAF2722219.1"/>
    </source>
</evidence>
<proteinExistence type="inferred from homology"/>
<comment type="similarity">
    <text evidence="1">Belongs to the PrpD family.</text>
</comment>
<comment type="caution">
    <text evidence="5">The sequence shown here is derived from an EMBL/GenBank/DDBJ whole genome shotgun (WGS) entry which is preliminary data.</text>
</comment>
<feature type="domain" description="MmgE/PrpD N-terminal" evidence="3">
    <location>
        <begin position="93"/>
        <end position="350"/>
    </location>
</feature>
<organism evidence="5 6">
    <name type="scientific">Polychaeton citri CBS 116435</name>
    <dbReference type="NCBI Taxonomy" id="1314669"/>
    <lineage>
        <taxon>Eukaryota</taxon>
        <taxon>Fungi</taxon>
        <taxon>Dikarya</taxon>
        <taxon>Ascomycota</taxon>
        <taxon>Pezizomycotina</taxon>
        <taxon>Dothideomycetes</taxon>
        <taxon>Dothideomycetidae</taxon>
        <taxon>Capnodiales</taxon>
        <taxon>Capnodiaceae</taxon>
        <taxon>Polychaeton</taxon>
    </lineage>
</organism>
<dbReference type="InterPro" id="IPR012705">
    <property type="entry name" value="2Me_IsoCit_deHydtase_PrpD"/>
</dbReference>
<dbReference type="Gene3D" id="1.10.4100.10">
    <property type="entry name" value="2-methylcitrate dehydratase PrpD"/>
    <property type="match status" value="1"/>
</dbReference>
<dbReference type="Pfam" id="PF19305">
    <property type="entry name" value="MmgE_PrpD_C"/>
    <property type="match status" value="1"/>
</dbReference>
<dbReference type="GO" id="GO:0005739">
    <property type="term" value="C:mitochondrion"/>
    <property type="evidence" value="ECO:0007669"/>
    <property type="project" value="TreeGrafter"/>
</dbReference>
<dbReference type="Proteomes" id="UP000799441">
    <property type="component" value="Unassembled WGS sequence"/>
</dbReference>
<dbReference type="FunFam" id="3.30.1330.120:FF:000001">
    <property type="entry name" value="2-methylcitrate dehydratase"/>
    <property type="match status" value="1"/>
</dbReference>
<gene>
    <name evidence="5" type="ORF">K431DRAFT_267025</name>
</gene>
<dbReference type="InterPro" id="IPR036148">
    <property type="entry name" value="MmgE/PrpD_sf"/>
</dbReference>
<reference evidence="5" key="1">
    <citation type="journal article" date="2020" name="Stud. Mycol.">
        <title>101 Dothideomycetes genomes: a test case for predicting lifestyles and emergence of pathogens.</title>
        <authorList>
            <person name="Haridas S."/>
            <person name="Albert R."/>
            <person name="Binder M."/>
            <person name="Bloem J."/>
            <person name="Labutti K."/>
            <person name="Salamov A."/>
            <person name="Andreopoulos B."/>
            <person name="Baker S."/>
            <person name="Barry K."/>
            <person name="Bills G."/>
            <person name="Bluhm B."/>
            <person name="Cannon C."/>
            <person name="Castanera R."/>
            <person name="Culley D."/>
            <person name="Daum C."/>
            <person name="Ezra D."/>
            <person name="Gonzalez J."/>
            <person name="Henrissat B."/>
            <person name="Kuo A."/>
            <person name="Liang C."/>
            <person name="Lipzen A."/>
            <person name="Lutzoni F."/>
            <person name="Magnuson J."/>
            <person name="Mondo S."/>
            <person name="Nolan M."/>
            <person name="Ohm R."/>
            <person name="Pangilinan J."/>
            <person name="Park H.-J."/>
            <person name="Ramirez L."/>
            <person name="Alfaro M."/>
            <person name="Sun H."/>
            <person name="Tritt A."/>
            <person name="Yoshinaga Y."/>
            <person name="Zwiers L.-H."/>
            <person name="Turgeon B."/>
            <person name="Goodwin S."/>
            <person name="Spatafora J."/>
            <person name="Crous P."/>
            <person name="Grigoriev I."/>
        </authorList>
    </citation>
    <scope>NUCLEOTIDE SEQUENCE</scope>
    <source>
        <strain evidence="5">CBS 116435</strain>
    </source>
</reference>
<dbReference type="GO" id="GO:0047547">
    <property type="term" value="F:2-methylcitrate dehydratase activity"/>
    <property type="evidence" value="ECO:0007669"/>
    <property type="project" value="InterPro"/>
</dbReference>
<accession>A0A9P4UPW7</accession>
<evidence type="ECO:0000313" key="6">
    <source>
        <dbReference type="Proteomes" id="UP000799441"/>
    </source>
</evidence>
<protein>
    <submittedName>
        <fullName evidence="5">2-methylcitrate dehydratase</fullName>
    </submittedName>
</protein>
<dbReference type="EMBL" id="MU003784">
    <property type="protein sequence ID" value="KAF2722219.1"/>
    <property type="molecule type" value="Genomic_DNA"/>
</dbReference>
<dbReference type="NCBIfam" id="TIGR02330">
    <property type="entry name" value="prpD"/>
    <property type="match status" value="1"/>
</dbReference>
<dbReference type="GO" id="GO:0019679">
    <property type="term" value="P:propionate metabolic process, methylcitrate cycle"/>
    <property type="evidence" value="ECO:0007669"/>
    <property type="project" value="InterPro"/>
</dbReference>
<dbReference type="PANTHER" id="PTHR16943:SF16">
    <property type="entry name" value="2-METHYLCITRATE DEHYDRATASE-RELATED"/>
    <property type="match status" value="1"/>
</dbReference>
<dbReference type="Pfam" id="PF03972">
    <property type="entry name" value="MmgE_PrpD_N"/>
    <property type="match status" value="1"/>
</dbReference>
<feature type="domain" description="MmgE/PrpD C-terminal" evidence="4">
    <location>
        <begin position="367"/>
        <end position="543"/>
    </location>
</feature>
<evidence type="ECO:0000256" key="2">
    <source>
        <dbReference type="ARBA" id="ARBA00023239"/>
    </source>
</evidence>
<dbReference type="InterPro" id="IPR045336">
    <property type="entry name" value="MmgE_PrpD_N"/>
</dbReference>
<dbReference type="PANTHER" id="PTHR16943">
    <property type="entry name" value="2-METHYLCITRATE DEHYDRATASE-RELATED"/>
    <property type="match status" value="1"/>
</dbReference>
<keyword evidence="2" id="KW-0456">Lyase</keyword>
<sequence length="570" mass="62790">MSALSVSRHALRNSSRSLSAQAVAARSAPLCSSSVRQLSSNSCFSTTLAPTSSVLARNTISRQNRAFSSTPVAMSPEPAKPASANAFDPEISAMAEYIHNYNLDSDLAIDTARLVFLDTLGCGLKALEFPQCKKLLGPVVPGTVVPNGTRVPGTPYVLDPVLGAFNIGAMIRWLDFNDCWLAAEWGHPSDNLGAILSVADWMTRTNKAGGDKIGNGKTFTVKDVLEGMVKAHEIQGCMALENSFNKVGLDHVVLVKVASTAVVSKMLGLNEAQTRDAISQAWVDGQSMRTYRHSPNTMSRKSWAAGDACEKAVNLCLKVMKGEGGLPTVLSVPTWGFYDVNFGKKPFTFQRPYGSYVMENVLFKVSYPAEFHSQTAIEAAKRLNVKLRSLGKTAEDIEEVTNRTHEACVRIIDKQFKPMDNFADRDHCVQYMVSTMFVFDRLEAGDYADDSEAAQSPLVESLRQRIKCVEDPQFTADYHDPEKRTISNALTVKLKDGTVLEEEVVEAPLGHRLRRDEAKPEIMSKYERHIGPHFSPEHVKKLVELGNDAEKLYATPVDEYVDLYVTKKVL</sequence>
<dbReference type="GO" id="GO:0051537">
    <property type="term" value="F:2 iron, 2 sulfur cluster binding"/>
    <property type="evidence" value="ECO:0007669"/>
    <property type="project" value="InterPro"/>
</dbReference>
<name>A0A9P4UPW7_9PEZI</name>
<keyword evidence="6" id="KW-1185">Reference proteome</keyword>
<dbReference type="SUPFAM" id="SSF103378">
    <property type="entry name" value="2-methylcitrate dehydratase PrpD"/>
    <property type="match status" value="1"/>
</dbReference>
<dbReference type="AlphaFoldDB" id="A0A9P4UPW7"/>
<evidence type="ECO:0000256" key="1">
    <source>
        <dbReference type="ARBA" id="ARBA00006174"/>
    </source>
</evidence>